<sequence>MNLKKRPRLAVAVVVSAGLVVASAGCTSAGSGGVGQGGDPESAVVGIKLPTAVSHVHGVGVDPETGDILVASHEGLYVLPAPEGPGEESVVPERIGPDIDLMGFSVAEPGRYVASGHPHEGFDMPNPVGLIESRDGGATWQSLSRAGESDFHALVANAERVVGFDGSLQATEDGSTWETLDDGIEPFSLSMADDGRTVMATTQGGLMRSTDGGAAFAPVEGAPPLALVDWVPDTEVVFGVALDGRVHRSEDSGVTWESTGLVEGEAQALHADAEQLVVVADHRVTRSTDAGATFRSW</sequence>
<proteinExistence type="predicted"/>
<name>A0ABU2MCJ1_9ACTN</name>
<evidence type="ECO:0000313" key="2">
    <source>
        <dbReference type="EMBL" id="MDT0329840.1"/>
    </source>
</evidence>
<dbReference type="EMBL" id="JAVREP010000009">
    <property type="protein sequence ID" value="MDT0329840.1"/>
    <property type="molecule type" value="Genomic_DNA"/>
</dbReference>
<reference evidence="3" key="1">
    <citation type="submission" date="2023-07" db="EMBL/GenBank/DDBJ databases">
        <title>30 novel species of actinomycetes from the DSMZ collection.</title>
        <authorList>
            <person name="Nouioui I."/>
        </authorList>
    </citation>
    <scope>NUCLEOTIDE SEQUENCE [LARGE SCALE GENOMIC DNA]</scope>
    <source>
        <strain evidence="3">DSM 44743</strain>
    </source>
</reference>
<protein>
    <recommendedName>
        <fullName evidence="4">Exo-alpha-sialidase</fullName>
    </recommendedName>
</protein>
<evidence type="ECO:0000256" key="1">
    <source>
        <dbReference type="SAM" id="SignalP"/>
    </source>
</evidence>
<dbReference type="Gene3D" id="2.130.10.10">
    <property type="entry name" value="YVTN repeat-like/Quinoprotein amine dehydrogenase"/>
    <property type="match status" value="1"/>
</dbReference>
<dbReference type="PROSITE" id="PS51257">
    <property type="entry name" value="PROKAR_LIPOPROTEIN"/>
    <property type="match status" value="1"/>
</dbReference>
<dbReference type="InterPro" id="IPR015943">
    <property type="entry name" value="WD40/YVTN_repeat-like_dom_sf"/>
</dbReference>
<comment type="caution">
    <text evidence="2">The sequence shown here is derived from an EMBL/GenBank/DDBJ whole genome shotgun (WGS) entry which is preliminary data.</text>
</comment>
<organism evidence="2 3">
    <name type="scientific">Nocardiopsis lambiniae</name>
    <dbReference type="NCBI Taxonomy" id="3075539"/>
    <lineage>
        <taxon>Bacteria</taxon>
        <taxon>Bacillati</taxon>
        <taxon>Actinomycetota</taxon>
        <taxon>Actinomycetes</taxon>
        <taxon>Streptosporangiales</taxon>
        <taxon>Nocardiopsidaceae</taxon>
        <taxon>Nocardiopsis</taxon>
    </lineage>
</organism>
<keyword evidence="3" id="KW-1185">Reference proteome</keyword>
<feature type="signal peptide" evidence="1">
    <location>
        <begin position="1"/>
        <end position="24"/>
    </location>
</feature>
<dbReference type="InterPro" id="IPR054817">
    <property type="entry name" value="Glycosyl_F510_1955-like"/>
</dbReference>
<gene>
    <name evidence="2" type="ORF">RM479_15615</name>
</gene>
<dbReference type="Proteomes" id="UP001183390">
    <property type="component" value="Unassembled WGS sequence"/>
</dbReference>
<evidence type="ECO:0000313" key="3">
    <source>
        <dbReference type="Proteomes" id="UP001183390"/>
    </source>
</evidence>
<accession>A0ABU2MCJ1</accession>
<evidence type="ECO:0008006" key="4">
    <source>
        <dbReference type="Google" id="ProtNLM"/>
    </source>
</evidence>
<keyword evidence="1" id="KW-0732">Signal</keyword>
<dbReference type="SUPFAM" id="SSF110296">
    <property type="entry name" value="Oligoxyloglucan reducing end-specific cellobiohydrolase"/>
    <property type="match status" value="1"/>
</dbReference>
<feature type="chain" id="PRO_5047022357" description="Exo-alpha-sialidase" evidence="1">
    <location>
        <begin position="25"/>
        <end position="297"/>
    </location>
</feature>
<dbReference type="NCBIfam" id="NF045728">
    <property type="entry name" value="glycosyl_F510_1955"/>
    <property type="match status" value="1"/>
</dbReference>